<keyword evidence="2" id="KW-0067">ATP-binding</keyword>
<evidence type="ECO:0000256" key="3">
    <source>
        <dbReference type="SAM" id="MobiDB-lite"/>
    </source>
</evidence>
<sequence>MAPKEPKEPMRLLVAVDFGTTFSGVAYLQTLNHQRQTVIQDWGEAGGEGEKVPTILKYDPGQFSPPRFGFNIDDDEDGKIEWFKLGLYPNVEETSLAKKYPIKTPKMSDSECQRHVVNYLTALREHTDTYFKDRFSEAFWRNTPREYIITVPAIWQDKSKDTTLVCAEKAGMGARNNIQIVAEPEAAGIYALQSMENMNLKVNDTFVICDAGGGTIDLVSYTVNSLKPIPVIGEVVVGSGALCGGTFLDRIFADYLTKKFHDYGPWDDEYQAAALKTFEKDIKRKFAGDTNRTYTIRVRRLPDNSALGIRSGFLEIPGKDIKKVFEPVVKEIVKRVKSQIQATVNTGKSVKAVLLAGGFGRNEYLRSRLRDELGDGVDVRKVENSNTSIVRGALIYGLAKKVPRLATFLVDTNIARRNYGELRQIPTPDYPVILVLGTSGRISGTRCWLPLTNKYDPRKTTTTKDDVTGETRVDGAPVKESSPPEHFTFCVDQPVDEGPLQPANLDIYVCEDKENIGSPDYPGHRASVSMKLRADFSHIPTVRLNKVRGTDMRLYYKEYFIVEMTLRSASLHFALIHDGVRYETIQVEFL</sequence>
<reference evidence="4 5" key="1">
    <citation type="submission" date="2018-05" db="EMBL/GenBank/DDBJ databases">
        <title>Genome sequencing and assembly of the regulated plant pathogen Lachnellula willkommii and related sister species for the development of diagnostic species identification markers.</title>
        <authorList>
            <person name="Giroux E."/>
            <person name="Bilodeau G."/>
        </authorList>
    </citation>
    <scope>NUCLEOTIDE SEQUENCE [LARGE SCALE GENOMIC DNA]</scope>
    <source>
        <strain evidence="4 5">CBS 185.66</strain>
    </source>
</reference>
<dbReference type="PRINTS" id="PR00301">
    <property type="entry name" value="HEATSHOCK70"/>
</dbReference>
<name>A0A8H8TYQ0_9HELO</name>
<proteinExistence type="predicted"/>
<keyword evidence="4" id="KW-0346">Stress response</keyword>
<dbReference type="PANTHER" id="PTHR14187:SF82">
    <property type="entry name" value="FAMILY CHAPERONE, PUTATIVE (AFU_ORTHOLOGUE AFUA_7G08575)-RELATED"/>
    <property type="match status" value="1"/>
</dbReference>
<evidence type="ECO:0000256" key="1">
    <source>
        <dbReference type="ARBA" id="ARBA00022741"/>
    </source>
</evidence>
<gene>
    <name evidence="4" type="primary">Hspa12b</name>
    <name evidence="4" type="ORF">LHYA1_G004864</name>
</gene>
<dbReference type="Gene3D" id="3.30.420.40">
    <property type="match status" value="2"/>
</dbReference>
<feature type="region of interest" description="Disordered" evidence="3">
    <location>
        <begin position="460"/>
        <end position="481"/>
    </location>
</feature>
<dbReference type="InterPro" id="IPR043129">
    <property type="entry name" value="ATPase_NBD"/>
</dbReference>
<dbReference type="GeneID" id="41985062"/>
<dbReference type="AlphaFoldDB" id="A0A8H8TYQ0"/>
<dbReference type="EMBL" id="QGMH01000059">
    <property type="protein sequence ID" value="TVY26892.1"/>
    <property type="molecule type" value="Genomic_DNA"/>
</dbReference>
<dbReference type="RefSeq" id="XP_031005680.1">
    <property type="nucleotide sequence ID" value="XM_031149818.1"/>
</dbReference>
<comment type="caution">
    <text evidence="4">The sequence shown here is derived from an EMBL/GenBank/DDBJ whole genome shotgun (WGS) entry which is preliminary data.</text>
</comment>
<dbReference type="InterPro" id="IPR013126">
    <property type="entry name" value="Hsp_70_fam"/>
</dbReference>
<evidence type="ECO:0000313" key="5">
    <source>
        <dbReference type="Proteomes" id="UP000431533"/>
    </source>
</evidence>
<dbReference type="Pfam" id="PF00012">
    <property type="entry name" value="HSP70"/>
    <property type="match status" value="1"/>
</dbReference>
<dbReference type="SUPFAM" id="SSF53067">
    <property type="entry name" value="Actin-like ATPase domain"/>
    <property type="match status" value="2"/>
</dbReference>
<dbReference type="PANTHER" id="PTHR14187">
    <property type="entry name" value="ALPHA KINASE/ELONGATION FACTOR 2 KINASE"/>
    <property type="match status" value="1"/>
</dbReference>
<dbReference type="Gene3D" id="3.90.640.10">
    <property type="entry name" value="Actin, Chain A, domain 4"/>
    <property type="match status" value="1"/>
</dbReference>
<organism evidence="4 5">
    <name type="scientific">Lachnellula hyalina</name>
    <dbReference type="NCBI Taxonomy" id="1316788"/>
    <lineage>
        <taxon>Eukaryota</taxon>
        <taxon>Fungi</taxon>
        <taxon>Dikarya</taxon>
        <taxon>Ascomycota</taxon>
        <taxon>Pezizomycotina</taxon>
        <taxon>Leotiomycetes</taxon>
        <taxon>Helotiales</taxon>
        <taxon>Lachnaceae</taxon>
        <taxon>Lachnellula</taxon>
    </lineage>
</organism>
<evidence type="ECO:0000256" key="2">
    <source>
        <dbReference type="ARBA" id="ARBA00022840"/>
    </source>
</evidence>
<keyword evidence="5" id="KW-1185">Reference proteome</keyword>
<feature type="compositionally biased region" description="Basic and acidic residues" evidence="3">
    <location>
        <begin position="460"/>
        <end position="473"/>
    </location>
</feature>
<dbReference type="GO" id="GO:0140662">
    <property type="term" value="F:ATP-dependent protein folding chaperone"/>
    <property type="evidence" value="ECO:0007669"/>
    <property type="project" value="InterPro"/>
</dbReference>
<evidence type="ECO:0000313" key="4">
    <source>
        <dbReference type="EMBL" id="TVY26892.1"/>
    </source>
</evidence>
<dbReference type="OrthoDB" id="2963168at2759"/>
<keyword evidence="1" id="KW-0547">Nucleotide-binding</keyword>
<dbReference type="GO" id="GO:0005524">
    <property type="term" value="F:ATP binding"/>
    <property type="evidence" value="ECO:0007669"/>
    <property type="project" value="UniProtKB-KW"/>
</dbReference>
<dbReference type="CDD" id="cd10170">
    <property type="entry name" value="ASKHA_NBD_HSP70"/>
    <property type="match status" value="1"/>
</dbReference>
<dbReference type="Proteomes" id="UP000431533">
    <property type="component" value="Unassembled WGS sequence"/>
</dbReference>
<protein>
    <submittedName>
        <fullName evidence="4">Heat shock 70 kDa protein</fullName>
    </submittedName>
</protein>
<accession>A0A8H8TYQ0</accession>